<sequence length="220" mass="25300">MWKIFPKFGLAKVLMFLICFLVTSGVTWFSSGWSGLAHFLKFDGFDVIAQLTMPVLLIFIFLTWLIGTYVWRAVWQIPYLGTSFLNQKVCPDLNGVWIGETISTFTDVDGNPYKKSVTLVVKASFFNFDIRLLSDDKYQRSTVVQSEIYKDQRDGSFYLSYIFESVVDRPLETDDSKFDGSAKLHVRFEENEVSLVGVYWTNRCWQKGQQTAGTISLHKS</sequence>
<gene>
    <name evidence="2" type="ORF">VII00023_22199</name>
</gene>
<dbReference type="OrthoDB" id="1430668at2"/>
<evidence type="ECO:0000313" key="2">
    <source>
        <dbReference type="EMBL" id="EGU40156.1"/>
    </source>
</evidence>
<accession>F9S237</accession>
<evidence type="ECO:0000256" key="1">
    <source>
        <dbReference type="SAM" id="Phobius"/>
    </source>
</evidence>
<organism evidence="2 3">
    <name type="scientific">Vibrio ichthyoenteri ATCC 700023</name>
    <dbReference type="NCBI Taxonomy" id="870968"/>
    <lineage>
        <taxon>Bacteria</taxon>
        <taxon>Pseudomonadati</taxon>
        <taxon>Pseudomonadota</taxon>
        <taxon>Gammaproteobacteria</taxon>
        <taxon>Vibrionales</taxon>
        <taxon>Vibrionaceae</taxon>
        <taxon>Vibrio</taxon>
    </lineage>
</organism>
<name>F9S237_9VIBR</name>
<dbReference type="EMBL" id="AFWF01000136">
    <property type="protein sequence ID" value="EGU40156.1"/>
    <property type="molecule type" value="Genomic_DNA"/>
</dbReference>
<keyword evidence="1" id="KW-0812">Transmembrane</keyword>
<feature type="transmembrane region" description="Helical" evidence="1">
    <location>
        <begin position="12"/>
        <end position="31"/>
    </location>
</feature>
<keyword evidence="1" id="KW-0472">Membrane</keyword>
<keyword evidence="1" id="KW-1133">Transmembrane helix</keyword>
<evidence type="ECO:0000313" key="3">
    <source>
        <dbReference type="Proteomes" id="UP000004605"/>
    </source>
</evidence>
<dbReference type="Proteomes" id="UP000004605">
    <property type="component" value="Unassembled WGS sequence"/>
</dbReference>
<protein>
    <submittedName>
        <fullName evidence="2">Uncharacterized protein</fullName>
    </submittedName>
</protein>
<comment type="caution">
    <text evidence="2">The sequence shown here is derived from an EMBL/GenBank/DDBJ whole genome shotgun (WGS) entry which is preliminary data.</text>
</comment>
<feature type="transmembrane region" description="Helical" evidence="1">
    <location>
        <begin position="51"/>
        <end position="71"/>
    </location>
</feature>
<dbReference type="AlphaFoldDB" id="F9S237"/>
<dbReference type="RefSeq" id="WP_006712150.1">
    <property type="nucleotide sequence ID" value="NZ_AFWF01000136.1"/>
</dbReference>
<proteinExistence type="predicted"/>
<reference evidence="2 3" key="1">
    <citation type="journal article" date="2012" name="Int. J. Syst. Evol. Microbiol.">
        <title>Vibrio caribbeanicus sp. nov., isolated from the marine sponge Scleritoderma cyanea.</title>
        <authorList>
            <person name="Hoffmann M."/>
            <person name="Monday S.R."/>
            <person name="Allard M.W."/>
            <person name="Strain E.A."/>
            <person name="Whittaker P."/>
            <person name="Naum M."/>
            <person name="McCarthy P.J."/>
            <person name="Lopez J.V."/>
            <person name="Fischer M."/>
            <person name="Brown E.W."/>
        </authorList>
    </citation>
    <scope>NUCLEOTIDE SEQUENCE [LARGE SCALE GENOMIC DNA]</scope>
    <source>
        <strain evidence="2 3">ATCC 700023</strain>
    </source>
</reference>
<keyword evidence="3" id="KW-1185">Reference proteome</keyword>